<dbReference type="EMBL" id="JAAYEE010000228">
    <property type="protein sequence ID" value="NLW36276.1"/>
    <property type="molecule type" value="Genomic_DNA"/>
</dbReference>
<dbReference type="Proteomes" id="UP000777265">
    <property type="component" value="Unassembled WGS sequence"/>
</dbReference>
<reference evidence="4" key="2">
    <citation type="submission" date="2020-01" db="EMBL/GenBank/DDBJ databases">
        <authorList>
            <person name="Campanaro S."/>
        </authorList>
    </citation>
    <scope>NUCLEOTIDE SEQUENCE</scope>
    <source>
        <strain evidence="4">AS06rmzACSIP_7</strain>
    </source>
</reference>
<dbReference type="PANTHER" id="PTHR44591">
    <property type="entry name" value="STRESS RESPONSE REGULATOR PROTEIN 1"/>
    <property type="match status" value="1"/>
</dbReference>
<feature type="domain" description="Response regulatory" evidence="3">
    <location>
        <begin position="4"/>
        <end position="121"/>
    </location>
</feature>
<dbReference type="InterPro" id="IPR011008">
    <property type="entry name" value="Dimeric_a/b-barrel"/>
</dbReference>
<gene>
    <name evidence="4" type="ORF">GXY80_12500</name>
</gene>
<organism evidence="4 5">
    <name type="scientific">Syntrophorhabdus aromaticivorans</name>
    <dbReference type="NCBI Taxonomy" id="328301"/>
    <lineage>
        <taxon>Bacteria</taxon>
        <taxon>Pseudomonadati</taxon>
        <taxon>Thermodesulfobacteriota</taxon>
        <taxon>Syntrophorhabdia</taxon>
        <taxon>Syntrophorhabdales</taxon>
        <taxon>Syntrophorhabdaceae</taxon>
        <taxon>Syntrophorhabdus</taxon>
    </lineage>
</organism>
<evidence type="ECO:0000259" key="3">
    <source>
        <dbReference type="PROSITE" id="PS50110"/>
    </source>
</evidence>
<dbReference type="PROSITE" id="PS50110">
    <property type="entry name" value="RESPONSE_REGULATORY"/>
    <property type="match status" value="1"/>
</dbReference>
<dbReference type="Gene3D" id="3.40.50.2300">
    <property type="match status" value="1"/>
</dbReference>
<dbReference type="CDD" id="cd00156">
    <property type="entry name" value="REC"/>
    <property type="match status" value="1"/>
</dbReference>
<dbReference type="Pfam" id="PF00072">
    <property type="entry name" value="Response_reg"/>
    <property type="match status" value="1"/>
</dbReference>
<sequence>MEKKVLVVDDEASLRRMVAFGLMQRGYETELCENGMRGLQTLEAYKKQNMALDCAVIDIRLPDINGLKLLKTIKLNYPRIPVVIITGHRTEHSAEEAKDADGYLEKPFDMDELAELLEKVPGARAQDAITPRSLSSPAYSAYTLVTLDPAANLMDIYRRLNLAENTVFCDVLRGGEGLMVLVQAESPEKVEAAIEEQIKTVPGVADVATLNVDTPVVADNVADIIASVGKALDPDKAHLFNRFVLGLFDFLDLLRVR</sequence>
<dbReference type="PANTHER" id="PTHR44591:SF3">
    <property type="entry name" value="RESPONSE REGULATORY DOMAIN-CONTAINING PROTEIN"/>
    <property type="match status" value="1"/>
</dbReference>
<dbReference type="SMART" id="SM00448">
    <property type="entry name" value="REC"/>
    <property type="match status" value="1"/>
</dbReference>
<evidence type="ECO:0000256" key="2">
    <source>
        <dbReference type="PROSITE-ProRule" id="PRU00169"/>
    </source>
</evidence>
<feature type="modified residue" description="4-aspartylphosphate" evidence="2">
    <location>
        <position position="58"/>
    </location>
</feature>
<keyword evidence="1 2" id="KW-0597">Phosphoprotein</keyword>
<dbReference type="AlphaFoldDB" id="A0A971M6W6"/>
<protein>
    <submittedName>
        <fullName evidence="4">Response regulator</fullName>
    </submittedName>
</protein>
<name>A0A971M6W6_9BACT</name>
<evidence type="ECO:0000313" key="5">
    <source>
        <dbReference type="Proteomes" id="UP000777265"/>
    </source>
</evidence>
<comment type="caution">
    <text evidence="4">The sequence shown here is derived from an EMBL/GenBank/DDBJ whole genome shotgun (WGS) entry which is preliminary data.</text>
</comment>
<dbReference type="SUPFAM" id="SSF52172">
    <property type="entry name" value="CheY-like"/>
    <property type="match status" value="1"/>
</dbReference>
<dbReference type="InterPro" id="IPR011006">
    <property type="entry name" value="CheY-like_superfamily"/>
</dbReference>
<proteinExistence type="predicted"/>
<dbReference type="SUPFAM" id="SSF54909">
    <property type="entry name" value="Dimeric alpha+beta barrel"/>
    <property type="match status" value="1"/>
</dbReference>
<accession>A0A971M6W6</accession>
<reference evidence="4" key="1">
    <citation type="journal article" date="2020" name="Biotechnol. Biofuels">
        <title>New insights from the biogas microbiome by comprehensive genome-resolved metagenomics of nearly 1600 species originating from multiple anaerobic digesters.</title>
        <authorList>
            <person name="Campanaro S."/>
            <person name="Treu L."/>
            <person name="Rodriguez-R L.M."/>
            <person name="Kovalovszki A."/>
            <person name="Ziels R.M."/>
            <person name="Maus I."/>
            <person name="Zhu X."/>
            <person name="Kougias P.G."/>
            <person name="Basile A."/>
            <person name="Luo G."/>
            <person name="Schluter A."/>
            <person name="Konstantinidis K.T."/>
            <person name="Angelidaki I."/>
        </authorList>
    </citation>
    <scope>NUCLEOTIDE SEQUENCE</scope>
    <source>
        <strain evidence="4">AS06rmzACSIP_7</strain>
    </source>
</reference>
<evidence type="ECO:0000256" key="1">
    <source>
        <dbReference type="ARBA" id="ARBA00022553"/>
    </source>
</evidence>
<dbReference type="InterPro" id="IPR050595">
    <property type="entry name" value="Bact_response_regulator"/>
</dbReference>
<dbReference type="Gene3D" id="3.30.70.920">
    <property type="match status" value="1"/>
</dbReference>
<evidence type="ECO:0000313" key="4">
    <source>
        <dbReference type="EMBL" id="NLW36276.1"/>
    </source>
</evidence>
<dbReference type="GO" id="GO:0000160">
    <property type="term" value="P:phosphorelay signal transduction system"/>
    <property type="evidence" value="ECO:0007669"/>
    <property type="project" value="InterPro"/>
</dbReference>
<dbReference type="InterPro" id="IPR001789">
    <property type="entry name" value="Sig_transdc_resp-reg_receiver"/>
</dbReference>